<proteinExistence type="predicted"/>
<dbReference type="SUPFAM" id="SSF54427">
    <property type="entry name" value="NTF2-like"/>
    <property type="match status" value="2"/>
</dbReference>
<dbReference type="AlphaFoldDB" id="A0A1H7UQK8"/>
<keyword evidence="2" id="KW-1185">Reference proteome</keyword>
<dbReference type="RefSeq" id="WP_244543053.1">
    <property type="nucleotide sequence ID" value="NZ_FOAB01000007.1"/>
</dbReference>
<protein>
    <submittedName>
        <fullName evidence="1">Predicted SnoaL-like aldol condensation-catalyzing enzyme</fullName>
    </submittedName>
</protein>
<dbReference type="STRING" id="1038014.SAMN04487910_3829"/>
<dbReference type="InterPro" id="IPR032710">
    <property type="entry name" value="NTF2-like_dom_sf"/>
</dbReference>
<dbReference type="Gene3D" id="3.10.450.50">
    <property type="match status" value="2"/>
</dbReference>
<evidence type="ECO:0000313" key="2">
    <source>
        <dbReference type="Proteomes" id="UP000198521"/>
    </source>
</evidence>
<reference evidence="1 2" key="1">
    <citation type="submission" date="2016-10" db="EMBL/GenBank/DDBJ databases">
        <authorList>
            <person name="de Groot N.N."/>
        </authorList>
    </citation>
    <scope>NUCLEOTIDE SEQUENCE [LARGE SCALE GENOMIC DNA]</scope>
    <source>
        <strain evidence="1 2">DSM 25232</strain>
    </source>
</reference>
<evidence type="ECO:0000313" key="1">
    <source>
        <dbReference type="EMBL" id="SEL99074.1"/>
    </source>
</evidence>
<organism evidence="1 2">
    <name type="scientific">Aquimarina amphilecti</name>
    <dbReference type="NCBI Taxonomy" id="1038014"/>
    <lineage>
        <taxon>Bacteria</taxon>
        <taxon>Pseudomonadati</taxon>
        <taxon>Bacteroidota</taxon>
        <taxon>Flavobacteriia</taxon>
        <taxon>Flavobacteriales</taxon>
        <taxon>Flavobacteriaceae</taxon>
        <taxon>Aquimarina</taxon>
    </lineage>
</organism>
<dbReference type="SUPFAM" id="SSF54909">
    <property type="entry name" value="Dimeric alpha+beta barrel"/>
    <property type="match status" value="1"/>
</dbReference>
<name>A0A1H7UQK8_AQUAM</name>
<gene>
    <name evidence="1" type="ORF">SAMN04487910_3829</name>
</gene>
<sequence>MKHAIKLTLILMTLSLSHCADKKETSTESKTIMEVTTFEINGDVDPLDFKKRDTQIETDFTSRQPGFIKRQSAIDENGAYVVIVYWENTANAKASMDKFMSDTSVADYAQMINGSTMKMERYAMDKTFNADKSKFVEVMTFDLKPATDLEKFHKLNQKVETDFTGKRDGFLQRLTGVNEKGTQAVAVYWTNKAASDASLDGFMANSTAKEFMAKMDQSSMFMGRYESLLAHVTKKEKVVALLNSFNTGDQTPISYINPQKYIQHNLDVGDGLAGFGEVMKNAPEGGFKANVVRAFEDDEYVFTHTEYDFFGPKAGFDVFRFENGKIVEHWDNLLEVQKPNPSGHTQFDGATKITDLDKTEENKAKVKDFIEKILLNGEMDKITNYINPKEYTQHNPAVADGLEGFGEAMKYFAMNGLVMEYTALHKVLGQGNFVLTLSEGKFGKGDQTAFYDLFRLENGLIVEHWDVITIIPPKSKWKNENGKF</sequence>
<dbReference type="InterPro" id="IPR011008">
    <property type="entry name" value="Dimeric_a/b-barrel"/>
</dbReference>
<dbReference type="Proteomes" id="UP000198521">
    <property type="component" value="Unassembled WGS sequence"/>
</dbReference>
<accession>A0A1H7UQK8</accession>
<dbReference type="EMBL" id="FOAB01000007">
    <property type="protein sequence ID" value="SEL99074.1"/>
    <property type="molecule type" value="Genomic_DNA"/>
</dbReference>